<keyword evidence="4" id="KW-0804">Transcription</keyword>
<gene>
    <name evidence="6" type="ORF">SMD31_09215</name>
</gene>
<proteinExistence type="inferred from homology"/>
<dbReference type="Gene3D" id="1.10.10.10">
    <property type="entry name" value="Winged helix-like DNA-binding domain superfamily/Winged helix DNA-binding domain"/>
    <property type="match status" value="1"/>
</dbReference>
<dbReference type="RefSeq" id="WP_320500520.1">
    <property type="nucleotide sequence ID" value="NZ_JAXCLX010000001.1"/>
</dbReference>
<dbReference type="InterPro" id="IPR058163">
    <property type="entry name" value="LysR-type_TF_proteobact-type"/>
</dbReference>
<dbReference type="SUPFAM" id="SSF46785">
    <property type="entry name" value="Winged helix' DNA-binding domain"/>
    <property type="match status" value="1"/>
</dbReference>
<comment type="similarity">
    <text evidence="1">Belongs to the LysR transcriptional regulatory family.</text>
</comment>
<keyword evidence="3" id="KW-0238">DNA-binding</keyword>
<comment type="caution">
    <text evidence="6">The sequence shown here is derived from an EMBL/GenBank/DDBJ whole genome shotgun (WGS) entry which is preliminary data.</text>
</comment>
<dbReference type="InterPro" id="IPR036390">
    <property type="entry name" value="WH_DNA-bd_sf"/>
</dbReference>
<dbReference type="PRINTS" id="PR00039">
    <property type="entry name" value="HTHLYSR"/>
</dbReference>
<dbReference type="PROSITE" id="PS50931">
    <property type="entry name" value="HTH_LYSR"/>
    <property type="match status" value="1"/>
</dbReference>
<protein>
    <submittedName>
        <fullName evidence="6">LysR family transcriptional regulator</fullName>
    </submittedName>
</protein>
<name>A0ABU5DXQ4_9PROT</name>
<dbReference type="InterPro" id="IPR005119">
    <property type="entry name" value="LysR_subst-bd"/>
</dbReference>
<accession>A0ABU5DXQ4</accession>
<evidence type="ECO:0000256" key="3">
    <source>
        <dbReference type="ARBA" id="ARBA00023125"/>
    </source>
</evidence>
<dbReference type="EMBL" id="JAXCLX010000001">
    <property type="protein sequence ID" value="MDY0872102.1"/>
    <property type="molecule type" value="Genomic_DNA"/>
</dbReference>
<dbReference type="PANTHER" id="PTHR30537">
    <property type="entry name" value="HTH-TYPE TRANSCRIPTIONAL REGULATOR"/>
    <property type="match status" value="1"/>
</dbReference>
<evidence type="ECO:0000259" key="5">
    <source>
        <dbReference type="PROSITE" id="PS50931"/>
    </source>
</evidence>
<sequence>MTPSLHELSALSAVATHRSFRRAASALNISPSSLSHAVANLERQLGIRIFNRTTRSVSLTEAGAAFLRRVEPALAVIAEAVETVNQFRDTPAGLLRLNGSEGAFERALPLILSFMARYPDMRVDMVSEGRMIDIVAEGFDAGLRLAEAVPQEMVSVPVGEAEEFAVVATPDYFAKHGKPKVPGDLFTHDCLRSRMASGGVSRWEFERKGEEFRLDPPGRLMMGSHGLTLRAARAGAGLAYVTYRAAAEDLKAKRLVRVLADWTPPFPGICLYYPRQKLPSAGLKAFIDHCRTAQRGRQKSKSA</sequence>
<evidence type="ECO:0000313" key="7">
    <source>
        <dbReference type="Proteomes" id="UP001271769"/>
    </source>
</evidence>
<evidence type="ECO:0000256" key="1">
    <source>
        <dbReference type="ARBA" id="ARBA00009437"/>
    </source>
</evidence>
<reference evidence="6 7" key="1">
    <citation type="journal article" date="2013" name="Antonie Van Leeuwenhoek">
        <title>Dongia rigui sp. nov., isolated from freshwater of a large wetland in Korea.</title>
        <authorList>
            <person name="Baik K.S."/>
            <person name="Hwang Y.M."/>
            <person name="Choi J.S."/>
            <person name="Kwon J."/>
            <person name="Seong C.N."/>
        </authorList>
    </citation>
    <scope>NUCLEOTIDE SEQUENCE [LARGE SCALE GENOMIC DNA]</scope>
    <source>
        <strain evidence="6 7">04SU4-P</strain>
    </source>
</reference>
<dbReference type="Pfam" id="PF00126">
    <property type="entry name" value="HTH_1"/>
    <property type="match status" value="1"/>
</dbReference>
<keyword evidence="7" id="KW-1185">Reference proteome</keyword>
<evidence type="ECO:0000256" key="4">
    <source>
        <dbReference type="ARBA" id="ARBA00023163"/>
    </source>
</evidence>
<dbReference type="SUPFAM" id="SSF53850">
    <property type="entry name" value="Periplasmic binding protein-like II"/>
    <property type="match status" value="1"/>
</dbReference>
<dbReference type="PANTHER" id="PTHR30537:SF1">
    <property type="entry name" value="HTH-TYPE TRANSCRIPTIONAL REGULATOR PGRR"/>
    <property type="match status" value="1"/>
</dbReference>
<organism evidence="6 7">
    <name type="scientific">Dongia rigui</name>
    <dbReference type="NCBI Taxonomy" id="940149"/>
    <lineage>
        <taxon>Bacteria</taxon>
        <taxon>Pseudomonadati</taxon>
        <taxon>Pseudomonadota</taxon>
        <taxon>Alphaproteobacteria</taxon>
        <taxon>Rhodospirillales</taxon>
        <taxon>Dongiaceae</taxon>
        <taxon>Dongia</taxon>
    </lineage>
</organism>
<evidence type="ECO:0000313" key="6">
    <source>
        <dbReference type="EMBL" id="MDY0872102.1"/>
    </source>
</evidence>
<dbReference type="Gene3D" id="3.40.190.290">
    <property type="match status" value="1"/>
</dbReference>
<dbReference type="Proteomes" id="UP001271769">
    <property type="component" value="Unassembled WGS sequence"/>
</dbReference>
<feature type="domain" description="HTH lysR-type" evidence="5">
    <location>
        <begin position="3"/>
        <end position="60"/>
    </location>
</feature>
<evidence type="ECO:0000256" key="2">
    <source>
        <dbReference type="ARBA" id="ARBA00023015"/>
    </source>
</evidence>
<dbReference type="InterPro" id="IPR000847">
    <property type="entry name" value="LysR_HTH_N"/>
</dbReference>
<dbReference type="Pfam" id="PF03466">
    <property type="entry name" value="LysR_substrate"/>
    <property type="match status" value="1"/>
</dbReference>
<keyword evidence="2" id="KW-0805">Transcription regulation</keyword>
<dbReference type="InterPro" id="IPR036388">
    <property type="entry name" value="WH-like_DNA-bd_sf"/>
</dbReference>